<organism evidence="11 12">
    <name type="scientific">Aureimonas altamirensis DSM 21988</name>
    <dbReference type="NCBI Taxonomy" id="1121026"/>
    <lineage>
        <taxon>Bacteria</taxon>
        <taxon>Pseudomonadati</taxon>
        <taxon>Pseudomonadota</taxon>
        <taxon>Alphaproteobacteria</taxon>
        <taxon>Hyphomicrobiales</taxon>
        <taxon>Aurantimonadaceae</taxon>
        <taxon>Aureimonas</taxon>
    </lineage>
</organism>
<proteinExistence type="inferred from homology"/>
<evidence type="ECO:0000256" key="8">
    <source>
        <dbReference type="SAM" id="MobiDB-lite"/>
    </source>
</evidence>
<dbReference type="PANTHER" id="PTHR21581">
    <property type="entry name" value="D-ALANYL-D-ALANINE CARBOXYPEPTIDASE"/>
    <property type="match status" value="1"/>
</dbReference>
<keyword evidence="11" id="KW-0121">Carboxypeptidase</keyword>
<evidence type="ECO:0000256" key="3">
    <source>
        <dbReference type="ARBA" id="ARBA00022801"/>
    </source>
</evidence>
<dbReference type="Proteomes" id="UP000184290">
    <property type="component" value="Unassembled WGS sequence"/>
</dbReference>
<dbReference type="InterPro" id="IPR007730">
    <property type="entry name" value="SPOR-like_dom"/>
</dbReference>
<dbReference type="PANTHER" id="PTHR21581:SF6">
    <property type="entry name" value="TRAFFICKING PROTEIN PARTICLE COMPLEX SUBUNIT 12"/>
    <property type="match status" value="1"/>
</dbReference>
<dbReference type="Pfam" id="PF00768">
    <property type="entry name" value="Peptidase_S11"/>
    <property type="match status" value="1"/>
</dbReference>
<keyword evidence="6" id="KW-0961">Cell wall biogenesis/degradation</keyword>
<feature type="region of interest" description="Disordered" evidence="8">
    <location>
        <begin position="368"/>
        <end position="430"/>
    </location>
</feature>
<keyword evidence="12" id="KW-1185">Reference proteome</keyword>
<name>A0ABY1I704_9HYPH</name>
<gene>
    <name evidence="11" type="ORF">SAMN02745911_0930</name>
</gene>
<evidence type="ECO:0000256" key="4">
    <source>
        <dbReference type="ARBA" id="ARBA00022960"/>
    </source>
</evidence>
<dbReference type="Gene3D" id="3.30.70.1070">
    <property type="entry name" value="Sporulation related repeat"/>
    <property type="match status" value="1"/>
</dbReference>
<evidence type="ECO:0000256" key="1">
    <source>
        <dbReference type="ARBA" id="ARBA00007164"/>
    </source>
</evidence>
<protein>
    <submittedName>
        <fullName evidence="11">D-alanyl-D-alanine carboxypeptidase</fullName>
    </submittedName>
</protein>
<dbReference type="InterPro" id="IPR018044">
    <property type="entry name" value="Peptidase_S11"/>
</dbReference>
<feature type="compositionally biased region" description="Polar residues" evidence="8">
    <location>
        <begin position="368"/>
        <end position="379"/>
    </location>
</feature>
<dbReference type="InterPro" id="IPR036680">
    <property type="entry name" value="SPOR-like_sf"/>
</dbReference>
<dbReference type="RefSeq" id="WP_244489315.1">
    <property type="nucleotide sequence ID" value="NZ_FQZC01000001.1"/>
</dbReference>
<evidence type="ECO:0000256" key="7">
    <source>
        <dbReference type="RuleBase" id="RU004016"/>
    </source>
</evidence>
<feature type="region of interest" description="Disordered" evidence="8">
    <location>
        <begin position="282"/>
        <end position="326"/>
    </location>
</feature>
<evidence type="ECO:0000313" key="12">
    <source>
        <dbReference type="Proteomes" id="UP000184290"/>
    </source>
</evidence>
<evidence type="ECO:0000313" key="11">
    <source>
        <dbReference type="EMBL" id="SHI71330.1"/>
    </source>
</evidence>
<keyword evidence="4" id="KW-0133">Cell shape</keyword>
<feature type="signal peptide" evidence="9">
    <location>
        <begin position="1"/>
        <end position="34"/>
    </location>
</feature>
<dbReference type="SUPFAM" id="SSF110997">
    <property type="entry name" value="Sporulation related repeat"/>
    <property type="match status" value="1"/>
</dbReference>
<feature type="domain" description="SPOR" evidence="10">
    <location>
        <begin position="439"/>
        <end position="523"/>
    </location>
</feature>
<evidence type="ECO:0000256" key="2">
    <source>
        <dbReference type="ARBA" id="ARBA00022729"/>
    </source>
</evidence>
<feature type="chain" id="PRO_5045699330" evidence="9">
    <location>
        <begin position="35"/>
        <end position="523"/>
    </location>
</feature>
<dbReference type="GO" id="GO:0004180">
    <property type="term" value="F:carboxypeptidase activity"/>
    <property type="evidence" value="ECO:0007669"/>
    <property type="project" value="UniProtKB-KW"/>
</dbReference>
<dbReference type="Gene3D" id="3.40.710.10">
    <property type="entry name" value="DD-peptidase/beta-lactamase superfamily"/>
    <property type="match status" value="1"/>
</dbReference>
<dbReference type="InterPro" id="IPR001967">
    <property type="entry name" value="Peptidase_S11_N"/>
</dbReference>
<dbReference type="InterPro" id="IPR012338">
    <property type="entry name" value="Beta-lactam/transpept-like"/>
</dbReference>
<accession>A0ABY1I704</accession>
<evidence type="ECO:0000259" key="10">
    <source>
        <dbReference type="PROSITE" id="PS51724"/>
    </source>
</evidence>
<evidence type="ECO:0000256" key="6">
    <source>
        <dbReference type="ARBA" id="ARBA00023316"/>
    </source>
</evidence>
<dbReference type="EMBL" id="FQZC01000001">
    <property type="protein sequence ID" value="SHI71330.1"/>
    <property type="molecule type" value="Genomic_DNA"/>
</dbReference>
<dbReference type="Pfam" id="PF05036">
    <property type="entry name" value="SPOR"/>
    <property type="match status" value="1"/>
</dbReference>
<evidence type="ECO:0000256" key="5">
    <source>
        <dbReference type="ARBA" id="ARBA00022984"/>
    </source>
</evidence>
<keyword evidence="11" id="KW-0645">Protease</keyword>
<comment type="caution">
    <text evidence="11">The sequence shown here is derived from an EMBL/GenBank/DDBJ whole genome shotgun (WGS) entry which is preliminary data.</text>
</comment>
<keyword evidence="3" id="KW-0378">Hydrolase</keyword>
<evidence type="ECO:0000256" key="9">
    <source>
        <dbReference type="SAM" id="SignalP"/>
    </source>
</evidence>
<dbReference type="PROSITE" id="PS51724">
    <property type="entry name" value="SPOR"/>
    <property type="match status" value="1"/>
</dbReference>
<keyword evidence="5" id="KW-0573">Peptidoglycan synthesis</keyword>
<dbReference type="SUPFAM" id="SSF56601">
    <property type="entry name" value="beta-lactamase/transpeptidase-like"/>
    <property type="match status" value="1"/>
</dbReference>
<dbReference type="PRINTS" id="PR00725">
    <property type="entry name" value="DADACBPTASE1"/>
</dbReference>
<reference evidence="11 12" key="1">
    <citation type="submission" date="2016-11" db="EMBL/GenBank/DDBJ databases">
        <authorList>
            <person name="Varghese N."/>
            <person name="Submissions S."/>
        </authorList>
    </citation>
    <scope>NUCLEOTIDE SEQUENCE [LARGE SCALE GENOMIC DNA]</scope>
    <source>
        <strain evidence="11 12">DSM 21988</strain>
    </source>
</reference>
<comment type="similarity">
    <text evidence="1 7">Belongs to the peptidase S11 family.</text>
</comment>
<sequence length="523" mass="54749">MPVFRTRLKAALTGLVRTCAVALVGTGIALSATAGSASANEKYAAFVVDANNGKVLFNRFGDDLRYPASLTKMMTLYLMFEALETGRAKLSTPMKVSAYASSRPPTKLGVRAGGTLTVEEAIYGLITRSANDASMVIAEYLGGTETRFAEMMTSKARGLGMSRTTFRNPHGLPNAGQQTTARDMATLGIALREHFPQYYKYFSTRSFNFRGQTINGHNRLLGRIDGVDGIKTGYINASGYNLVSSVATGNKKLVAVVMGGRTGASRDAHMAELIKTYLPQASGRSGGPLVASWSPTGRSAAPGAVASTSRVADLPKTGPLPTLRSESIDSRVATAYGTNAAGAVADAIATPSGRPSMGRDALRAAMNERSQAQRLSVPTANALAAEPSRPARATRPLEAPQMAPARSGMPGAPIPRAPIPSASIDHSPTGSIASPVAEAVKSRSWVVQIAATPARETADAMLDEARLIAGAALANARPVTEIVANGNDKLYRARFAGFESKAEADAACSALQTRSYPCYAVAN</sequence>
<keyword evidence="2 9" id="KW-0732">Signal</keyword>